<dbReference type="PANTHER" id="PTHR36221:SF1">
    <property type="entry name" value="DUF742 DOMAIN-CONTAINING PROTEIN"/>
    <property type="match status" value="1"/>
</dbReference>
<dbReference type="InterPro" id="IPR007995">
    <property type="entry name" value="DUF742"/>
</dbReference>
<proteinExistence type="predicted"/>
<evidence type="ECO:0000313" key="2">
    <source>
        <dbReference type="Proteomes" id="UP001501358"/>
    </source>
</evidence>
<gene>
    <name evidence="1" type="ORF">GCM10010406_00950</name>
</gene>
<protein>
    <submittedName>
        <fullName evidence="1">DUF742 domain-containing protein</fullName>
    </submittedName>
</protein>
<dbReference type="Proteomes" id="UP001501358">
    <property type="component" value="Unassembled WGS sequence"/>
</dbReference>
<evidence type="ECO:0000313" key="1">
    <source>
        <dbReference type="EMBL" id="GAA2469398.1"/>
    </source>
</evidence>
<dbReference type="RefSeq" id="WP_182314354.1">
    <property type="nucleotide sequence ID" value="NZ_BAAATA010000001.1"/>
</dbReference>
<accession>A0ABN3KQK3</accession>
<name>A0ABN3KQK3_9ACTN</name>
<keyword evidence="2" id="KW-1185">Reference proteome</keyword>
<dbReference type="EMBL" id="BAAATA010000001">
    <property type="protein sequence ID" value="GAA2469398.1"/>
    <property type="molecule type" value="Genomic_DNA"/>
</dbReference>
<organism evidence="1 2">
    <name type="scientific">Streptomyces thermolineatus</name>
    <dbReference type="NCBI Taxonomy" id="44033"/>
    <lineage>
        <taxon>Bacteria</taxon>
        <taxon>Bacillati</taxon>
        <taxon>Actinomycetota</taxon>
        <taxon>Actinomycetes</taxon>
        <taxon>Kitasatosporales</taxon>
        <taxon>Streptomycetaceae</taxon>
        <taxon>Streptomyces</taxon>
    </lineage>
</organism>
<dbReference type="Pfam" id="PF05331">
    <property type="entry name" value="DUF742"/>
    <property type="match status" value="1"/>
</dbReference>
<comment type="caution">
    <text evidence="1">The sequence shown here is derived from an EMBL/GenBank/DDBJ whole genome shotgun (WGS) entry which is preliminary data.</text>
</comment>
<reference evidence="1 2" key="1">
    <citation type="journal article" date="2019" name="Int. J. Syst. Evol. Microbiol.">
        <title>The Global Catalogue of Microorganisms (GCM) 10K type strain sequencing project: providing services to taxonomists for standard genome sequencing and annotation.</title>
        <authorList>
            <consortium name="The Broad Institute Genomics Platform"/>
            <consortium name="The Broad Institute Genome Sequencing Center for Infectious Disease"/>
            <person name="Wu L."/>
            <person name="Ma J."/>
        </authorList>
    </citation>
    <scope>NUCLEOTIDE SEQUENCE [LARGE SCALE GENOMIC DNA]</scope>
    <source>
        <strain evidence="1 2">JCM 6307</strain>
    </source>
</reference>
<sequence>MTGPPHHGDRPGAEEGHLVRPYAITGGRTRPSRSDFTLITLVVTRDPGAGTDRLDPEPAAIVELCRDRAMAVAEIAGRLDLPVSVVKVLLGDLVDSGTVLVRAPMQVDTPDIRLLQAVIEGVRRL</sequence>
<dbReference type="PANTHER" id="PTHR36221">
    <property type="entry name" value="DUF742 DOMAIN-CONTAINING PROTEIN"/>
    <property type="match status" value="1"/>
</dbReference>